<dbReference type="Proteomes" id="UP000035425">
    <property type="component" value="Unassembled WGS sequence"/>
</dbReference>
<evidence type="ECO:0000256" key="1">
    <source>
        <dbReference type="SAM" id="MobiDB-lite"/>
    </source>
</evidence>
<reference evidence="2 3" key="1">
    <citation type="submission" date="2014-12" db="EMBL/GenBank/DDBJ databases">
        <title>Frankia sp. BMG5.1 draft genome.</title>
        <authorList>
            <person name="Gtari M."/>
            <person name="Ghodhbane-Gtari F."/>
            <person name="Nouioui I."/>
            <person name="Ktari A."/>
            <person name="Hezbri K."/>
            <person name="Mimouni W."/>
            <person name="Sbissi I."/>
            <person name="Ayari A."/>
            <person name="Yamanaka T."/>
            <person name="Normand P."/>
            <person name="Tisa L.S."/>
            <person name="Boudabous A."/>
        </authorList>
    </citation>
    <scope>NUCLEOTIDE SEQUENCE [LARGE SCALE GENOMIC DNA]</scope>
    <source>
        <strain evidence="2 3">BMG5.1</strain>
    </source>
</reference>
<feature type="compositionally biased region" description="Gly residues" evidence="1">
    <location>
        <begin position="1"/>
        <end position="13"/>
    </location>
</feature>
<evidence type="ECO:0000313" key="3">
    <source>
        <dbReference type="Proteomes" id="UP000035425"/>
    </source>
</evidence>
<sequence length="85" mass="8701">MTVGPGETGGGEESVGLFDRGRDRQDGPGVVVRADDQARLEGTQAVEGEIRIGVGHALGRLDDGEGDAGRADRVPVDLCASGMLP</sequence>
<accession>A0ABR5F7F4</accession>
<feature type="region of interest" description="Disordered" evidence="1">
    <location>
        <begin position="1"/>
        <end position="29"/>
    </location>
</feature>
<protein>
    <submittedName>
        <fullName evidence="2">Uncharacterized protein</fullName>
    </submittedName>
</protein>
<comment type="caution">
    <text evidence="2">The sequence shown here is derived from an EMBL/GenBank/DDBJ whole genome shotgun (WGS) entry which is preliminary data.</text>
</comment>
<organism evidence="2 3">
    <name type="scientific">Protofrankia coriariae</name>
    <dbReference type="NCBI Taxonomy" id="1562887"/>
    <lineage>
        <taxon>Bacteria</taxon>
        <taxon>Bacillati</taxon>
        <taxon>Actinomycetota</taxon>
        <taxon>Actinomycetes</taxon>
        <taxon>Frankiales</taxon>
        <taxon>Frankiaceae</taxon>
        <taxon>Protofrankia</taxon>
    </lineage>
</organism>
<name>A0ABR5F7F4_9ACTN</name>
<keyword evidence="3" id="KW-1185">Reference proteome</keyword>
<evidence type="ECO:0000313" key="2">
    <source>
        <dbReference type="EMBL" id="KLL12627.1"/>
    </source>
</evidence>
<proteinExistence type="predicted"/>
<dbReference type="EMBL" id="JWIO01000003">
    <property type="protein sequence ID" value="KLL12627.1"/>
    <property type="molecule type" value="Genomic_DNA"/>
</dbReference>
<gene>
    <name evidence="2" type="ORF">FrCorBMG51_02805</name>
</gene>